<feature type="domain" description="DUF5683" evidence="2">
    <location>
        <begin position="82"/>
        <end position="241"/>
    </location>
</feature>
<protein>
    <recommendedName>
        <fullName evidence="2">DUF5683 domain-containing protein</fullName>
    </recommendedName>
</protein>
<organism evidence="3 4">
    <name type="scientific">Bacteroides sedimenti</name>
    <dbReference type="NCBI Taxonomy" id="2136147"/>
    <lineage>
        <taxon>Bacteria</taxon>
        <taxon>Pseudomonadati</taxon>
        <taxon>Bacteroidota</taxon>
        <taxon>Bacteroidia</taxon>
        <taxon>Bacteroidales</taxon>
        <taxon>Bacteroidaceae</taxon>
        <taxon>Bacteroides</taxon>
    </lineage>
</organism>
<sequence length="241" mass="27326">MQATGVGLYAQQIKSAADSTILVPQARKHRIESKNTIQERSSSDSIDLVNKKNLEEINAPLKVDPLALRSDSMQAARKIFIPNSSKATWLAAVFPGGGQIYNRKYWKLPIIYGGFVGCAYALSWNNKYYKDYSQAYLDLMDSDDKTNSYLNFLPPNFNTAGKEDWLKKVFKQKKDSYRRYRDLSIFAFIGVYLVSIIDAYVDAELSNFDISPDIGLQINPAVINEYHSQKNVFGVQCSLKF</sequence>
<dbReference type="EMBL" id="AP028055">
    <property type="protein sequence ID" value="BEH00453.1"/>
    <property type="molecule type" value="Genomic_DNA"/>
</dbReference>
<name>A0ABN6Z7J3_9BACE</name>
<keyword evidence="1" id="KW-0472">Membrane</keyword>
<evidence type="ECO:0000256" key="1">
    <source>
        <dbReference type="SAM" id="Phobius"/>
    </source>
</evidence>
<evidence type="ECO:0000259" key="2">
    <source>
        <dbReference type="Pfam" id="PF18935"/>
    </source>
</evidence>
<dbReference type="Proteomes" id="UP001496674">
    <property type="component" value="Chromosome"/>
</dbReference>
<accession>A0ABN6Z7J3</accession>
<feature type="transmembrane region" description="Helical" evidence="1">
    <location>
        <begin position="183"/>
        <end position="201"/>
    </location>
</feature>
<keyword evidence="4" id="KW-1185">Reference proteome</keyword>
<keyword evidence="1" id="KW-0812">Transmembrane</keyword>
<dbReference type="Pfam" id="PF18935">
    <property type="entry name" value="DUF5683"/>
    <property type="match status" value="1"/>
</dbReference>
<keyword evidence="1" id="KW-1133">Transmembrane helix</keyword>
<evidence type="ECO:0000313" key="4">
    <source>
        <dbReference type="Proteomes" id="UP001496674"/>
    </source>
</evidence>
<dbReference type="InterPro" id="IPR043738">
    <property type="entry name" value="DUF5683"/>
</dbReference>
<gene>
    <name evidence="3" type="ORF">BSYN_27170</name>
</gene>
<reference evidence="3 4" key="1">
    <citation type="submission" date="2023-04" db="EMBL/GenBank/DDBJ databases">
        <title>Draft genome sequence of acteroides sedimenti strain YN3PY1.</title>
        <authorList>
            <person name="Yoshida N."/>
        </authorList>
    </citation>
    <scope>NUCLEOTIDE SEQUENCE [LARGE SCALE GENOMIC DNA]</scope>
    <source>
        <strain evidence="3 4">YN3PY1</strain>
    </source>
</reference>
<evidence type="ECO:0000313" key="3">
    <source>
        <dbReference type="EMBL" id="BEH00453.1"/>
    </source>
</evidence>
<proteinExistence type="predicted"/>